<feature type="transmembrane region" description="Helical" evidence="1">
    <location>
        <begin position="20"/>
        <end position="42"/>
    </location>
</feature>
<dbReference type="PANTHER" id="PTHR39594">
    <property type="entry name" value="PROTEIN YCHQ"/>
    <property type="match status" value="1"/>
</dbReference>
<evidence type="ECO:0000313" key="2">
    <source>
        <dbReference type="EMBL" id="WIT10640.1"/>
    </source>
</evidence>
<feature type="transmembrane region" description="Helical" evidence="1">
    <location>
        <begin position="79"/>
        <end position="98"/>
    </location>
</feature>
<keyword evidence="3" id="KW-1185">Reference proteome</keyword>
<dbReference type="PIRSF" id="PIRSF005610">
    <property type="entry name" value="SirB"/>
    <property type="match status" value="1"/>
</dbReference>
<reference evidence="2" key="1">
    <citation type="submission" date="2023-01" db="EMBL/GenBank/DDBJ databases">
        <title>Whole genome sequence of Paucibacter sp. S2-9 isolated from pond sediment.</title>
        <authorList>
            <person name="Jung J.Y."/>
        </authorList>
    </citation>
    <scope>NUCLEOTIDE SEQUENCE</scope>
    <source>
        <strain evidence="2">S2-9</strain>
    </source>
</reference>
<dbReference type="Proteomes" id="UP001177769">
    <property type="component" value="Chromosome"/>
</dbReference>
<keyword evidence="1" id="KW-1133">Transmembrane helix</keyword>
<dbReference type="AlphaFoldDB" id="A0AA95SMX7"/>
<organism evidence="2 3">
    <name type="scientific">Paucibacter sediminis</name>
    <dbReference type="NCBI Taxonomy" id="3019553"/>
    <lineage>
        <taxon>Bacteria</taxon>
        <taxon>Pseudomonadati</taxon>
        <taxon>Pseudomonadota</taxon>
        <taxon>Betaproteobacteria</taxon>
        <taxon>Burkholderiales</taxon>
        <taxon>Sphaerotilaceae</taxon>
        <taxon>Roseateles</taxon>
    </lineage>
</organism>
<gene>
    <name evidence="2" type="ORF">PFX98_17200</name>
</gene>
<dbReference type="RefSeq" id="WP_285231714.1">
    <property type="nucleotide sequence ID" value="NZ_CP116346.1"/>
</dbReference>
<feature type="transmembrane region" description="Helical" evidence="1">
    <location>
        <begin position="110"/>
        <end position="129"/>
    </location>
</feature>
<dbReference type="InterPro" id="IPR007360">
    <property type="entry name" value="SirB"/>
</dbReference>
<name>A0AA95SMX7_9BURK</name>
<feature type="transmembrane region" description="Helical" evidence="1">
    <location>
        <begin position="54"/>
        <end position="73"/>
    </location>
</feature>
<dbReference type="PANTHER" id="PTHR39594:SF1">
    <property type="entry name" value="PROTEIN YCHQ"/>
    <property type="match status" value="1"/>
</dbReference>
<proteinExistence type="predicted"/>
<dbReference type="KEGG" id="pais:PFX98_17200"/>
<dbReference type="GO" id="GO:0005886">
    <property type="term" value="C:plasma membrane"/>
    <property type="evidence" value="ECO:0007669"/>
    <property type="project" value="TreeGrafter"/>
</dbReference>
<keyword evidence="1" id="KW-0472">Membrane</keyword>
<dbReference type="EMBL" id="CP116346">
    <property type="protein sequence ID" value="WIT10640.1"/>
    <property type="molecule type" value="Genomic_DNA"/>
</dbReference>
<accession>A0AA95SMX7</accession>
<evidence type="ECO:0000313" key="3">
    <source>
        <dbReference type="Proteomes" id="UP001177769"/>
    </source>
</evidence>
<keyword evidence="1" id="KW-0812">Transmembrane</keyword>
<sequence length="137" mass="14834">MSLLLQALQANYPLIKNLHIGLVSCSGTLFALRGLGVLAGAAWPMQAWARRLSVWIDVLLLSAGVSLWTLLGLNPAREHWLGVKLMLLLVYIVLGSIALKRGRTRGQRALGYLAALAVFGFMVTVARAHHPLGWLAG</sequence>
<protein>
    <submittedName>
        <fullName evidence="2">SirB2 family protein</fullName>
    </submittedName>
</protein>
<dbReference type="Pfam" id="PF04247">
    <property type="entry name" value="SirB"/>
    <property type="match status" value="1"/>
</dbReference>
<evidence type="ECO:0000256" key="1">
    <source>
        <dbReference type="SAM" id="Phobius"/>
    </source>
</evidence>